<reference evidence="2" key="2">
    <citation type="submission" date="2020-09" db="EMBL/GenBank/DDBJ databases">
        <authorList>
            <person name="Sun Q."/>
            <person name="Zhou Y."/>
        </authorList>
    </citation>
    <scope>NUCLEOTIDE SEQUENCE</scope>
    <source>
        <strain evidence="2">CGMCC 1.15178</strain>
    </source>
</reference>
<dbReference type="Gene3D" id="1.10.1040.10">
    <property type="entry name" value="N-(1-d-carboxylethyl)-l-norvaline Dehydrogenase, domain 2"/>
    <property type="match status" value="1"/>
</dbReference>
<comment type="caution">
    <text evidence="2">The sequence shown here is derived from an EMBL/GenBank/DDBJ whole genome shotgun (WGS) entry which is preliminary data.</text>
</comment>
<organism evidence="2 3">
    <name type="scientific">Paenibacillus nasutitermitis</name>
    <dbReference type="NCBI Taxonomy" id="1652958"/>
    <lineage>
        <taxon>Bacteria</taxon>
        <taxon>Bacillati</taxon>
        <taxon>Bacillota</taxon>
        <taxon>Bacilli</taxon>
        <taxon>Bacillales</taxon>
        <taxon>Paenibacillaceae</taxon>
        <taxon>Paenibacillus</taxon>
    </lineage>
</organism>
<reference evidence="2" key="1">
    <citation type="journal article" date="2014" name="Int. J. Syst. Evol. Microbiol.">
        <title>Complete genome sequence of Corynebacterium casei LMG S-19264T (=DSM 44701T), isolated from a smear-ripened cheese.</title>
        <authorList>
            <consortium name="US DOE Joint Genome Institute (JGI-PGF)"/>
            <person name="Walter F."/>
            <person name="Albersmeier A."/>
            <person name="Kalinowski J."/>
            <person name="Ruckert C."/>
        </authorList>
    </citation>
    <scope>NUCLEOTIDE SEQUENCE</scope>
    <source>
        <strain evidence="2">CGMCC 1.15178</strain>
    </source>
</reference>
<protein>
    <recommendedName>
        <fullName evidence="1">NADPH-dependent reductive aminase-like C-terminal domain-containing protein</fullName>
    </recommendedName>
</protein>
<dbReference type="Pfam" id="PF21761">
    <property type="entry name" value="RedAm-like_C"/>
    <property type="match status" value="1"/>
</dbReference>
<gene>
    <name evidence="2" type="ORF">GCM10010911_41340</name>
</gene>
<sequence>MKAHGIDTSVLIAANDIAKRAIDAGHGTDGYASLTEVIRK</sequence>
<evidence type="ECO:0000313" key="2">
    <source>
        <dbReference type="EMBL" id="GGD78997.1"/>
    </source>
</evidence>
<proteinExistence type="predicted"/>
<keyword evidence="3" id="KW-1185">Reference proteome</keyword>
<dbReference type="InterPro" id="IPR013328">
    <property type="entry name" value="6PGD_dom2"/>
</dbReference>
<dbReference type="RefSeq" id="WP_268239532.1">
    <property type="nucleotide sequence ID" value="NZ_BMHP01000003.1"/>
</dbReference>
<name>A0A917DXS6_9BACL</name>
<evidence type="ECO:0000313" key="3">
    <source>
        <dbReference type="Proteomes" id="UP000612456"/>
    </source>
</evidence>
<dbReference type="EMBL" id="BMHP01000003">
    <property type="protein sequence ID" value="GGD78997.1"/>
    <property type="molecule type" value="Genomic_DNA"/>
</dbReference>
<dbReference type="Proteomes" id="UP000612456">
    <property type="component" value="Unassembled WGS sequence"/>
</dbReference>
<dbReference type="AlphaFoldDB" id="A0A917DXS6"/>
<evidence type="ECO:0000259" key="1">
    <source>
        <dbReference type="Pfam" id="PF21761"/>
    </source>
</evidence>
<accession>A0A917DXS6</accession>
<feature type="domain" description="NADPH-dependent reductive aminase-like C-terminal" evidence="1">
    <location>
        <begin position="2"/>
        <end position="40"/>
    </location>
</feature>
<dbReference type="InterPro" id="IPR048666">
    <property type="entry name" value="RedAm-like_C"/>
</dbReference>